<evidence type="ECO:0000313" key="2">
    <source>
        <dbReference type="EMBL" id="MDR7148973.1"/>
    </source>
</evidence>
<dbReference type="InterPro" id="IPR050789">
    <property type="entry name" value="Diverse_Enzym_Activities"/>
</dbReference>
<dbReference type="EMBL" id="JAVDWU010000001">
    <property type="protein sequence ID" value="MDR7148973.1"/>
    <property type="molecule type" value="Genomic_DNA"/>
</dbReference>
<name>A0ABU1WI93_9BURK</name>
<proteinExistence type="predicted"/>
<feature type="domain" description="Beta-lactamase-related" evidence="1">
    <location>
        <begin position="11"/>
        <end position="322"/>
    </location>
</feature>
<organism evidence="2 3">
    <name type="scientific">Hydrogenophaga palleronii</name>
    <dbReference type="NCBI Taxonomy" id="65655"/>
    <lineage>
        <taxon>Bacteria</taxon>
        <taxon>Pseudomonadati</taxon>
        <taxon>Pseudomonadota</taxon>
        <taxon>Betaproteobacteria</taxon>
        <taxon>Burkholderiales</taxon>
        <taxon>Comamonadaceae</taxon>
        <taxon>Hydrogenophaga</taxon>
    </lineage>
</organism>
<dbReference type="Pfam" id="PF00144">
    <property type="entry name" value="Beta-lactamase"/>
    <property type="match status" value="1"/>
</dbReference>
<dbReference type="InterPro" id="IPR012338">
    <property type="entry name" value="Beta-lactam/transpept-like"/>
</dbReference>
<keyword evidence="3" id="KW-1185">Reference proteome</keyword>
<dbReference type="Gene3D" id="3.40.710.10">
    <property type="entry name" value="DD-peptidase/beta-lactamase superfamily"/>
    <property type="match status" value="1"/>
</dbReference>
<sequence length="440" mass="47811">MPAFDRLTERLGQYLQATGVPAFALGVVQGSELVYAQGFGSVGSRGSQRLVSEDTLFPSCSTAKPITATLIMRLVERGLLNLDEPIVRHLSWLTYPEGGDVSQVTLRHLLTHTSGLSSDPDIPECFFSGSRDCLEHYVRHDVPRYKAAGSPGEVFWYSNAGFNIAGLLAEHVTSTRFADLAEEMIFSPVAMTSTSFDAAAPKLAGKTLDTVDDLRRPPVLYPAGGAVTTIQDLAKLAISHMHGGRLPVGRLLDEQTVRSMHERQADAYTRQPRWYGLGFDIEYHRGRKLVTHGGGGFGCGSTFVMVPQEKLAFIALFNHPAGYGVNARNILDELLGLSDSPEQGVKHAYPAMWSSYGGTYRSAWPDTEGYPNEVTITVSTDSLQMVLGRRAHSLVSAEGPVYVTEDGGSSIGFVPGGRYLMFDAFGIGLVSAWPYIKVRA</sequence>
<evidence type="ECO:0000313" key="3">
    <source>
        <dbReference type="Proteomes" id="UP001265700"/>
    </source>
</evidence>
<dbReference type="Proteomes" id="UP001265700">
    <property type="component" value="Unassembled WGS sequence"/>
</dbReference>
<evidence type="ECO:0000259" key="1">
    <source>
        <dbReference type="Pfam" id="PF00144"/>
    </source>
</evidence>
<comment type="caution">
    <text evidence="2">The sequence shown here is derived from an EMBL/GenBank/DDBJ whole genome shotgun (WGS) entry which is preliminary data.</text>
</comment>
<dbReference type="SUPFAM" id="SSF56601">
    <property type="entry name" value="beta-lactamase/transpeptidase-like"/>
    <property type="match status" value="1"/>
</dbReference>
<dbReference type="InterPro" id="IPR001466">
    <property type="entry name" value="Beta-lactam-related"/>
</dbReference>
<reference evidence="2 3" key="1">
    <citation type="submission" date="2023-07" db="EMBL/GenBank/DDBJ databases">
        <title>Sorghum-associated microbial communities from plants grown in Nebraska, USA.</title>
        <authorList>
            <person name="Schachtman D."/>
        </authorList>
    </citation>
    <scope>NUCLEOTIDE SEQUENCE [LARGE SCALE GENOMIC DNA]</scope>
    <source>
        <strain evidence="2 3">4249</strain>
    </source>
</reference>
<dbReference type="PANTHER" id="PTHR43283">
    <property type="entry name" value="BETA-LACTAMASE-RELATED"/>
    <property type="match status" value="1"/>
</dbReference>
<accession>A0ABU1WI93</accession>
<gene>
    <name evidence="2" type="ORF">J2W49_000901</name>
</gene>
<dbReference type="RefSeq" id="WP_310312056.1">
    <property type="nucleotide sequence ID" value="NZ_JAVDWU010000001.1"/>
</dbReference>
<protein>
    <submittedName>
        <fullName evidence="2">CubicO group peptidase (Beta-lactamase class C family)</fullName>
    </submittedName>
</protein>